<dbReference type="AlphaFoldDB" id="A0A3R8QAQ0"/>
<dbReference type="OrthoDB" id="15401at2"/>
<feature type="transmembrane region" description="Helical" evidence="1">
    <location>
        <begin position="76"/>
        <end position="97"/>
    </location>
</feature>
<reference evidence="2 3" key="1">
    <citation type="submission" date="2018-12" db="EMBL/GenBank/DDBJ databases">
        <authorList>
            <person name="Kim S.-J."/>
            <person name="Jung G.-Y."/>
        </authorList>
    </citation>
    <scope>NUCLEOTIDE SEQUENCE [LARGE SCALE GENOMIC DNA]</scope>
    <source>
        <strain evidence="2 3">03SU3-P</strain>
    </source>
</reference>
<dbReference type="EMBL" id="RWJI01000001">
    <property type="protein sequence ID" value="RRQ52848.1"/>
    <property type="molecule type" value="Genomic_DNA"/>
</dbReference>
<organism evidence="2 3">
    <name type="scientific">Sphingorhabdus wooponensis</name>
    <dbReference type="NCBI Taxonomy" id="940136"/>
    <lineage>
        <taxon>Bacteria</taxon>
        <taxon>Pseudomonadati</taxon>
        <taxon>Pseudomonadota</taxon>
        <taxon>Alphaproteobacteria</taxon>
        <taxon>Sphingomonadales</taxon>
        <taxon>Sphingomonadaceae</taxon>
        <taxon>Sphingorhabdus</taxon>
    </lineage>
</organism>
<gene>
    <name evidence="2" type="ORF">D7D48_03120</name>
</gene>
<keyword evidence="1" id="KW-0472">Membrane</keyword>
<name>A0A3R8QAQ0_9SPHN</name>
<keyword evidence="1" id="KW-0812">Transmembrane</keyword>
<comment type="caution">
    <text evidence="2">The sequence shown here is derived from an EMBL/GenBank/DDBJ whole genome shotgun (WGS) entry which is preliminary data.</text>
</comment>
<dbReference type="Pfam" id="PF09527">
    <property type="entry name" value="ATPase_gene1"/>
    <property type="match status" value="1"/>
</dbReference>
<feature type="transmembrane region" description="Helical" evidence="1">
    <location>
        <begin position="52"/>
        <end position="70"/>
    </location>
</feature>
<evidence type="ECO:0000256" key="1">
    <source>
        <dbReference type="SAM" id="Phobius"/>
    </source>
</evidence>
<keyword evidence="3" id="KW-1185">Reference proteome</keyword>
<keyword evidence="1" id="KW-1133">Transmembrane helix</keyword>
<protein>
    <submittedName>
        <fullName evidence="2">AtpZ/AtpI family protein</fullName>
    </submittedName>
</protein>
<proteinExistence type="predicted"/>
<accession>A0A3R8QAQ0</accession>
<sequence length="105" mass="11106">MNSNNPGQDNDGISDARLDSLDLQLKAARKAEAVRAGKDQVPAKGMRQGNRVLTELIAGPAGGALVGWLLDRLLGIAPALLLTCMFLGIAVAFRNIIKISAERPD</sequence>
<dbReference type="Proteomes" id="UP000268553">
    <property type="component" value="Unassembled WGS sequence"/>
</dbReference>
<dbReference type="InterPro" id="IPR032820">
    <property type="entry name" value="ATPase_put"/>
</dbReference>
<evidence type="ECO:0000313" key="3">
    <source>
        <dbReference type="Proteomes" id="UP000268553"/>
    </source>
</evidence>
<evidence type="ECO:0000313" key="2">
    <source>
        <dbReference type="EMBL" id="RRQ52848.1"/>
    </source>
</evidence>